<protein>
    <submittedName>
        <fullName evidence="5">Putative protease YhbU</fullName>
        <ecNumber evidence="5">3.4.-.-</ecNumber>
    </submittedName>
</protein>
<dbReference type="PATRIC" id="fig|52133.18.peg.295"/>
<dbReference type="EC" id="3.4.-.-" evidence="5"/>
<evidence type="ECO:0000313" key="6">
    <source>
        <dbReference type="Proteomes" id="UP000075680"/>
    </source>
</evidence>
<dbReference type="NCBIfam" id="NF011996">
    <property type="entry name" value="PRK15452.1"/>
    <property type="match status" value="1"/>
</dbReference>
<dbReference type="GO" id="GO:0008233">
    <property type="term" value="F:peptidase activity"/>
    <property type="evidence" value="ECO:0007669"/>
    <property type="project" value="UniProtKB-KW"/>
</dbReference>
<dbReference type="Gene3D" id="2.40.30.10">
    <property type="entry name" value="Translation factors"/>
    <property type="match status" value="1"/>
</dbReference>
<dbReference type="PANTHER" id="PTHR30217">
    <property type="entry name" value="PEPTIDASE U32 FAMILY"/>
    <property type="match status" value="1"/>
</dbReference>
<dbReference type="AlphaFoldDB" id="A0A150I2C9"/>
<dbReference type="EMBL" id="JRUE01000038">
    <property type="protein sequence ID" value="KXZ73959.1"/>
    <property type="molecule type" value="Genomic_DNA"/>
</dbReference>
<keyword evidence="1 5" id="KW-0645">Protease</keyword>
<comment type="caution">
    <text evidence="5">The sequence shown here is derived from an EMBL/GenBank/DDBJ whole genome shotgun (WGS) entry which is preliminary data.</text>
</comment>
<accession>A0A150I2C9</accession>
<comment type="similarity">
    <text evidence="3">Belongs to the peptidase U32 family.</text>
</comment>
<sequence length="454" mass="51698">MNTELLSPAGSLKNMRYAFAYGADAVYAGQPRYSLRVRNNEFDHDNLKIGIDEAHALGKKFYVVVNIQPHNSKLKNFIRDIEPIIAMQPDALIMSDPGLIMMVREHFPDVQIHLSVQANAINWATVKFWKDYGLSRVILSRELSLEEIEEIQKHVPEIELEVFVHGALCMAYSGRCLLSGYMNKRDANQGACTNACRWEYKIHDAKEDANGDVIPVKQLDEPKQCCSNANSEDITQTVLVQRNDEEMFAAEEDEHGTYFMNSKDLRAVQHVDRLTHMGIASLKIEGRTKSYFYCARTAQIYRKAIDDALSGKAFDQRLMHQLEGLANRGYTEGFLRRHIHSDYQNYEDGSSHFDYQQFCGEVLERHGDYVRIEVKNRFLVGDSLELMTPKGNISFVLEHMRDLKGNSIDNAKGSGHIVEIPLTHDIDIAYALLIRNLPHAKEQLQPSALAYAVN</sequence>
<proteinExistence type="inferred from homology"/>
<dbReference type="Pfam" id="PF16325">
    <property type="entry name" value="Peptidase_U32_C"/>
    <property type="match status" value="1"/>
</dbReference>
<reference evidence="5 6" key="1">
    <citation type="journal article" date="2016" name="Sci. Rep.">
        <title>Genomic and phenotypic characterization of the species Acinetobacter venetianus.</title>
        <authorList>
            <person name="Fondi M."/>
            <person name="Maida I."/>
            <person name="Perrin E."/>
            <person name="Orlandini V."/>
            <person name="La Torre L."/>
            <person name="Bosi E."/>
            <person name="Negroni A."/>
            <person name="Zanaroli G."/>
            <person name="Fava F."/>
            <person name="Decorosi F."/>
            <person name="Giovannetti L."/>
            <person name="Viti C."/>
            <person name="Vaneechoutte M."/>
            <person name="Dijkshoorn L."/>
            <person name="Fani R."/>
        </authorList>
    </citation>
    <scope>NUCLEOTIDE SEQUENCE [LARGE SCALE GENOMIC DNA]</scope>
    <source>
        <strain evidence="5 6">LUH5627</strain>
    </source>
</reference>
<dbReference type="InterPro" id="IPR032525">
    <property type="entry name" value="Peptidase_U32_C"/>
</dbReference>
<dbReference type="PROSITE" id="PS01276">
    <property type="entry name" value="PEPTIDASE_U32"/>
    <property type="match status" value="1"/>
</dbReference>
<evidence type="ECO:0000256" key="2">
    <source>
        <dbReference type="ARBA" id="ARBA00022801"/>
    </source>
</evidence>
<organism evidence="5 6">
    <name type="scientific">Acinetobacter venetianus</name>
    <dbReference type="NCBI Taxonomy" id="52133"/>
    <lineage>
        <taxon>Bacteria</taxon>
        <taxon>Pseudomonadati</taxon>
        <taxon>Pseudomonadota</taxon>
        <taxon>Gammaproteobacteria</taxon>
        <taxon>Moraxellales</taxon>
        <taxon>Moraxellaceae</taxon>
        <taxon>Acinetobacter</taxon>
    </lineage>
</organism>
<dbReference type="RefSeq" id="WP_061517930.1">
    <property type="nucleotide sequence ID" value="NZ_JRUE01000038.1"/>
</dbReference>
<evidence type="ECO:0000256" key="1">
    <source>
        <dbReference type="ARBA" id="ARBA00022670"/>
    </source>
</evidence>
<evidence type="ECO:0000313" key="5">
    <source>
        <dbReference type="EMBL" id="KXZ73959.1"/>
    </source>
</evidence>
<dbReference type="Pfam" id="PF01136">
    <property type="entry name" value="Peptidase_U32"/>
    <property type="match status" value="1"/>
</dbReference>
<evidence type="ECO:0000256" key="3">
    <source>
        <dbReference type="ARBA" id="ARBA00038374"/>
    </source>
</evidence>
<name>A0A150I2C9_9GAMM</name>
<dbReference type="GO" id="GO:0006508">
    <property type="term" value="P:proteolysis"/>
    <property type="evidence" value="ECO:0007669"/>
    <property type="project" value="UniProtKB-KW"/>
</dbReference>
<keyword evidence="2 5" id="KW-0378">Hydrolase</keyword>
<dbReference type="Proteomes" id="UP000075680">
    <property type="component" value="Unassembled WGS sequence"/>
</dbReference>
<dbReference type="PANTHER" id="PTHR30217:SF6">
    <property type="entry name" value="TRNA HYDROXYLATION PROTEIN P"/>
    <property type="match status" value="1"/>
</dbReference>
<feature type="domain" description="Peptidase family U32 C-terminal" evidence="4">
    <location>
        <begin position="356"/>
        <end position="435"/>
    </location>
</feature>
<dbReference type="GO" id="GO:0005829">
    <property type="term" value="C:cytosol"/>
    <property type="evidence" value="ECO:0007669"/>
    <property type="project" value="TreeGrafter"/>
</dbReference>
<evidence type="ECO:0000259" key="4">
    <source>
        <dbReference type="Pfam" id="PF16325"/>
    </source>
</evidence>
<dbReference type="InterPro" id="IPR051454">
    <property type="entry name" value="RNA/ubiquinone_mod_enzymes"/>
</dbReference>
<dbReference type="InterPro" id="IPR001539">
    <property type="entry name" value="Peptidase_U32"/>
</dbReference>
<gene>
    <name evidence="5" type="primary">yhbU</name>
    <name evidence="5" type="ORF">AVENLUH5627_00284</name>
</gene>